<evidence type="ECO:0000313" key="3">
    <source>
        <dbReference type="Proteomes" id="UP000198480"/>
    </source>
</evidence>
<organism evidence="2 3">
    <name type="scientific">Belliella buryatensis</name>
    <dbReference type="NCBI Taxonomy" id="1500549"/>
    <lineage>
        <taxon>Bacteria</taxon>
        <taxon>Pseudomonadati</taxon>
        <taxon>Bacteroidota</taxon>
        <taxon>Cytophagia</taxon>
        <taxon>Cytophagales</taxon>
        <taxon>Cyclobacteriaceae</taxon>
        <taxon>Belliella</taxon>
    </lineage>
</organism>
<dbReference type="AlphaFoldDB" id="A0A239H6F0"/>
<keyword evidence="1" id="KW-0732">Signal</keyword>
<gene>
    <name evidence="2" type="ORF">SAMN06295967_1243</name>
</gene>
<proteinExistence type="predicted"/>
<dbReference type="Gene3D" id="2.60.40.10">
    <property type="entry name" value="Immunoglobulins"/>
    <property type="match status" value="1"/>
</dbReference>
<keyword evidence="3" id="KW-1185">Reference proteome</keyword>
<feature type="signal peptide" evidence="1">
    <location>
        <begin position="1"/>
        <end position="25"/>
    </location>
</feature>
<dbReference type="EMBL" id="FZOK01000024">
    <property type="protein sequence ID" value="SNS75854.1"/>
    <property type="molecule type" value="Genomic_DNA"/>
</dbReference>
<sequence length="564" mass="62974">MTMKKILFFTLFTLCFIFETSYSNAQTADQPDLRIGDCTNCRGKKANYSILNVYFSDSSGSPSNICDSIPPYYISILYTSNAASNIHNFRIIADILKRDRVSNDTIGSPFYINEFKGTIPPCTSGICTITIPVPDLGFDCVNEYYELSNPLVLWTTAGNKDFEEKYTCNDYPAAQCVEAESIPIEVGILSYSFEPRFECFREDIAQTRPSFLLTSLFGGNPTREYTLSWEFTMPDGSTITSSDANPMLPEMPSGEKITAKLTISQTVEGSDPLVGDPITLEITIPSAFSLDDIVTSHVITETEEGKATGSIIIELEEGDLFYYWTSLDDPEFYSESASIEDLPEGTYTLTTIDLTTGLCRLDVFDVGARILPVELLNPNARFEPSNKTSLLSWATAKETANSHFEIERSDKGINDFRKVGEVDGMGWKDTVTEYQFIDEKLPLSGGNLFYRIKQVDFDGKSTYSKVLAVRAEGVQATTSAWRAFPNPTLGDELRIALLDRTQYDEEPITFRIVHPTLITQAITVNSENEMNDQLANLIPRAPKGVLVVEIQWGQKVEHIKVLKK</sequence>
<evidence type="ECO:0000313" key="2">
    <source>
        <dbReference type="EMBL" id="SNS75854.1"/>
    </source>
</evidence>
<name>A0A239H6F0_9BACT</name>
<evidence type="ECO:0008006" key="4">
    <source>
        <dbReference type="Google" id="ProtNLM"/>
    </source>
</evidence>
<dbReference type="InterPro" id="IPR013783">
    <property type="entry name" value="Ig-like_fold"/>
</dbReference>
<dbReference type="Proteomes" id="UP000198480">
    <property type="component" value="Unassembled WGS sequence"/>
</dbReference>
<feature type="chain" id="PRO_5012241110" description="SprB repeat-containing protein" evidence="1">
    <location>
        <begin position="26"/>
        <end position="564"/>
    </location>
</feature>
<protein>
    <recommendedName>
        <fullName evidence="4">SprB repeat-containing protein</fullName>
    </recommendedName>
</protein>
<accession>A0A239H6F0</accession>
<reference evidence="3" key="1">
    <citation type="submission" date="2017-06" db="EMBL/GenBank/DDBJ databases">
        <authorList>
            <person name="Varghese N."/>
            <person name="Submissions S."/>
        </authorList>
    </citation>
    <scope>NUCLEOTIDE SEQUENCE [LARGE SCALE GENOMIC DNA]</scope>
    <source>
        <strain evidence="3">5C</strain>
    </source>
</reference>
<evidence type="ECO:0000256" key="1">
    <source>
        <dbReference type="SAM" id="SignalP"/>
    </source>
</evidence>